<dbReference type="SUPFAM" id="SSF51735">
    <property type="entry name" value="NAD(P)-binding Rossmann-fold domains"/>
    <property type="match status" value="1"/>
</dbReference>
<dbReference type="Gene3D" id="3.90.180.10">
    <property type="entry name" value="Medium-chain alcohol dehydrogenases, catalytic domain"/>
    <property type="match status" value="1"/>
</dbReference>
<dbReference type="AlphaFoldDB" id="A0A6P1CGY9"/>
<dbReference type="RefSeq" id="WP_015342267.1">
    <property type="nucleotide sequence ID" value="NZ_JAADZA010000092.1"/>
</dbReference>
<evidence type="ECO:0000256" key="1">
    <source>
        <dbReference type="ARBA" id="ARBA00023002"/>
    </source>
</evidence>
<comment type="caution">
    <text evidence="3">The sequence shown here is derived from an EMBL/GenBank/DDBJ whole genome shotgun (WGS) entry which is preliminary data.</text>
</comment>
<dbReference type="GO" id="GO:0016491">
    <property type="term" value="F:oxidoreductase activity"/>
    <property type="evidence" value="ECO:0007669"/>
    <property type="project" value="UniProtKB-KW"/>
</dbReference>
<dbReference type="Proteomes" id="UP000471190">
    <property type="component" value="Unassembled WGS sequence"/>
</dbReference>
<sequence>MIYWARRFGASRIEVVEGNPARIEMAMAMGAEGSRPPAAQDGQQGGEGREARAEFVFECVGKPGLLSAAVSMVRPRGTVVSLGFCMAPESFVTAQAAMREVVLKFPILYSLRDYQIAIDSLAAGHVEPRAMITNVVSLDILPGVFERLRTPSHECKVMIDPWGDAPSRS</sequence>
<dbReference type="EMBL" id="JAADZA010000092">
    <property type="protein sequence ID" value="NEV15382.1"/>
    <property type="molecule type" value="Genomic_DNA"/>
</dbReference>
<dbReference type="Gene3D" id="3.40.50.720">
    <property type="entry name" value="NAD(P)-binding Rossmann-like Domain"/>
    <property type="match status" value="1"/>
</dbReference>
<accession>A0A6P1CGY9</accession>
<keyword evidence="1" id="KW-0560">Oxidoreductase</keyword>
<dbReference type="PANTHER" id="PTHR43189:SF1">
    <property type="entry name" value="ZINC-TYPE ALCOHOL DEHYDROGENASE-LIKE PROTEIN C1198.01"/>
    <property type="match status" value="1"/>
</dbReference>
<dbReference type="Pfam" id="PF00107">
    <property type="entry name" value="ADH_zinc_N"/>
    <property type="match status" value="1"/>
</dbReference>
<organism evidence="3 4">
    <name type="scientific">Rhizobium tropici</name>
    <dbReference type="NCBI Taxonomy" id="398"/>
    <lineage>
        <taxon>Bacteria</taxon>
        <taxon>Pseudomonadati</taxon>
        <taxon>Pseudomonadota</taxon>
        <taxon>Alphaproteobacteria</taxon>
        <taxon>Hyphomicrobiales</taxon>
        <taxon>Rhizobiaceae</taxon>
        <taxon>Rhizobium/Agrobacterium group</taxon>
        <taxon>Rhizobium</taxon>
    </lineage>
</organism>
<dbReference type="InterPro" id="IPR036291">
    <property type="entry name" value="NAD(P)-bd_dom_sf"/>
</dbReference>
<dbReference type="PANTHER" id="PTHR43189">
    <property type="entry name" value="ZINC-TYPE ALCOHOL DEHYDROGENASE-LIKE PROTEIN C1198.01-RELATED"/>
    <property type="match status" value="1"/>
</dbReference>
<reference evidence="3 4" key="1">
    <citation type="submission" date="2020-02" db="EMBL/GenBank/DDBJ databases">
        <title>Draft genome sequence of Rhizobium tropici.</title>
        <authorList>
            <person name="Khayi S."/>
            <person name="Jemo M."/>
        </authorList>
    </citation>
    <scope>NUCLEOTIDE SEQUENCE [LARGE SCALE GENOMIC DNA]</scope>
    <source>
        <strain evidence="3 4">A12</strain>
    </source>
</reference>
<evidence type="ECO:0000313" key="3">
    <source>
        <dbReference type="EMBL" id="NEV15382.1"/>
    </source>
</evidence>
<dbReference type="InterPro" id="IPR013149">
    <property type="entry name" value="ADH-like_C"/>
</dbReference>
<name>A0A6P1CGY9_RHITR</name>
<feature type="domain" description="Alcohol dehydrogenase-like C-terminal" evidence="2">
    <location>
        <begin position="2"/>
        <end position="121"/>
    </location>
</feature>
<evidence type="ECO:0000313" key="4">
    <source>
        <dbReference type="Proteomes" id="UP000471190"/>
    </source>
</evidence>
<evidence type="ECO:0000259" key="2">
    <source>
        <dbReference type="Pfam" id="PF00107"/>
    </source>
</evidence>
<protein>
    <submittedName>
        <fullName evidence="3">Zinc-binding dehydrogenase</fullName>
    </submittedName>
</protein>
<proteinExistence type="predicted"/>
<gene>
    <name evidence="3" type="ORF">GXW80_31080</name>
</gene>